<dbReference type="SMART" id="SM00421">
    <property type="entry name" value="HTH_LUXR"/>
    <property type="match status" value="1"/>
</dbReference>
<dbReference type="PRINTS" id="PR00038">
    <property type="entry name" value="HTHLUXR"/>
</dbReference>
<dbReference type="PROSITE" id="PS50043">
    <property type="entry name" value="HTH_LUXR_2"/>
    <property type="match status" value="1"/>
</dbReference>
<comment type="caution">
    <text evidence="5">The sequence shown here is derived from an EMBL/GenBank/DDBJ whole genome shotgun (WGS) entry which is preliminary data.</text>
</comment>
<sequence>MSRALAETGGSGSRIRAALAAVRAATGLPVTFGGPVTRGDLCLRELVGTGTGALRGLKVAAGAGLGGRVIVMRRPLAVRDYPNDTGISHEYDRAVGAEGLLSIVAAPVLVSGQVRAVLYAGLRQAVPLGDRVVDEVAARAHRLARDLAADDEARRRVAALAEAGTRRSSGEALTAGEWEEIRKIFAELRTLATEVGDAGVRARLERACERFTAVSRGEAVADRPSLTPREVDTLAHVALGCSNAEIAARLAVSAETVKSYLRSAMHKLGVHTRLAAVSAARATGYLP</sequence>
<protein>
    <submittedName>
        <fullName evidence="5">Helix-turn-helix transcriptional regulator</fullName>
    </submittedName>
</protein>
<proteinExistence type="predicted"/>
<keyword evidence="6" id="KW-1185">Reference proteome</keyword>
<dbReference type="Proteomes" id="UP001500831">
    <property type="component" value="Unassembled WGS sequence"/>
</dbReference>
<dbReference type="Gene3D" id="1.10.10.10">
    <property type="entry name" value="Winged helix-like DNA-binding domain superfamily/Winged helix DNA-binding domain"/>
    <property type="match status" value="1"/>
</dbReference>
<accession>A0ABN3W662</accession>
<evidence type="ECO:0000256" key="1">
    <source>
        <dbReference type="ARBA" id="ARBA00023015"/>
    </source>
</evidence>
<keyword evidence="2" id="KW-0238">DNA-binding</keyword>
<evidence type="ECO:0000313" key="6">
    <source>
        <dbReference type="Proteomes" id="UP001500831"/>
    </source>
</evidence>
<evidence type="ECO:0000313" key="5">
    <source>
        <dbReference type="EMBL" id="GAA2895748.1"/>
    </source>
</evidence>
<keyword evidence="3" id="KW-0804">Transcription</keyword>
<dbReference type="Pfam" id="PF00196">
    <property type="entry name" value="GerE"/>
    <property type="match status" value="1"/>
</dbReference>
<dbReference type="CDD" id="cd06170">
    <property type="entry name" value="LuxR_C_like"/>
    <property type="match status" value="1"/>
</dbReference>
<keyword evidence="1" id="KW-0805">Transcription regulation</keyword>
<dbReference type="SUPFAM" id="SSF55781">
    <property type="entry name" value="GAF domain-like"/>
    <property type="match status" value="1"/>
</dbReference>
<gene>
    <name evidence="5" type="ORF">GCM10010517_60580</name>
</gene>
<feature type="domain" description="HTH luxR-type" evidence="4">
    <location>
        <begin position="219"/>
        <end position="284"/>
    </location>
</feature>
<dbReference type="InterPro" id="IPR016032">
    <property type="entry name" value="Sig_transdc_resp-reg_C-effctor"/>
</dbReference>
<evidence type="ECO:0000256" key="2">
    <source>
        <dbReference type="ARBA" id="ARBA00023125"/>
    </source>
</evidence>
<dbReference type="InterPro" id="IPR000792">
    <property type="entry name" value="Tscrpt_reg_LuxR_C"/>
</dbReference>
<organism evidence="5 6">
    <name type="scientific">Streptosporangium fragile</name>
    <dbReference type="NCBI Taxonomy" id="46186"/>
    <lineage>
        <taxon>Bacteria</taxon>
        <taxon>Bacillati</taxon>
        <taxon>Actinomycetota</taxon>
        <taxon>Actinomycetes</taxon>
        <taxon>Streptosporangiales</taxon>
        <taxon>Streptosporangiaceae</taxon>
        <taxon>Streptosporangium</taxon>
    </lineage>
</organism>
<evidence type="ECO:0000256" key="3">
    <source>
        <dbReference type="ARBA" id="ARBA00023163"/>
    </source>
</evidence>
<dbReference type="PANTHER" id="PTHR44688">
    <property type="entry name" value="DNA-BINDING TRANSCRIPTIONAL ACTIVATOR DEVR_DOSR"/>
    <property type="match status" value="1"/>
</dbReference>
<dbReference type="InterPro" id="IPR029016">
    <property type="entry name" value="GAF-like_dom_sf"/>
</dbReference>
<dbReference type="EMBL" id="BAAAVI010000056">
    <property type="protein sequence ID" value="GAA2895748.1"/>
    <property type="molecule type" value="Genomic_DNA"/>
</dbReference>
<evidence type="ECO:0000259" key="4">
    <source>
        <dbReference type="PROSITE" id="PS50043"/>
    </source>
</evidence>
<dbReference type="PROSITE" id="PS00622">
    <property type="entry name" value="HTH_LUXR_1"/>
    <property type="match status" value="1"/>
</dbReference>
<dbReference type="Gene3D" id="3.30.450.40">
    <property type="match status" value="1"/>
</dbReference>
<dbReference type="InterPro" id="IPR036388">
    <property type="entry name" value="WH-like_DNA-bd_sf"/>
</dbReference>
<dbReference type="PANTHER" id="PTHR44688:SF16">
    <property type="entry name" value="DNA-BINDING TRANSCRIPTIONAL ACTIVATOR DEVR_DOSR"/>
    <property type="match status" value="1"/>
</dbReference>
<name>A0ABN3W662_9ACTN</name>
<dbReference type="SUPFAM" id="SSF46894">
    <property type="entry name" value="C-terminal effector domain of the bipartite response regulators"/>
    <property type="match status" value="1"/>
</dbReference>
<dbReference type="RefSeq" id="WP_344978694.1">
    <property type="nucleotide sequence ID" value="NZ_BAAAVI010000056.1"/>
</dbReference>
<reference evidence="5 6" key="1">
    <citation type="journal article" date="2019" name="Int. J. Syst. Evol. Microbiol.">
        <title>The Global Catalogue of Microorganisms (GCM) 10K type strain sequencing project: providing services to taxonomists for standard genome sequencing and annotation.</title>
        <authorList>
            <consortium name="The Broad Institute Genomics Platform"/>
            <consortium name="The Broad Institute Genome Sequencing Center for Infectious Disease"/>
            <person name="Wu L."/>
            <person name="Ma J."/>
        </authorList>
    </citation>
    <scope>NUCLEOTIDE SEQUENCE [LARGE SCALE GENOMIC DNA]</scope>
    <source>
        <strain evidence="5 6">JCM 6242</strain>
    </source>
</reference>